<dbReference type="PROSITE" id="PS00356">
    <property type="entry name" value="HTH_LACI_1"/>
    <property type="match status" value="1"/>
</dbReference>
<evidence type="ECO:0000259" key="4">
    <source>
        <dbReference type="PROSITE" id="PS50932"/>
    </source>
</evidence>
<protein>
    <submittedName>
        <fullName evidence="5">LacI family transcriptional regulator</fullName>
    </submittedName>
</protein>
<dbReference type="EMBL" id="QJJS01000019">
    <property type="protein sequence ID" value="PXW93542.1"/>
    <property type="molecule type" value="Genomic_DNA"/>
</dbReference>
<dbReference type="PANTHER" id="PTHR30146:SF152">
    <property type="entry name" value="TRANSCRIPTIONAL REGULATORY PROTEIN"/>
    <property type="match status" value="1"/>
</dbReference>
<dbReference type="InterPro" id="IPR028082">
    <property type="entry name" value="Peripla_BP_I"/>
</dbReference>
<comment type="caution">
    <text evidence="5">The sequence shown here is derived from an EMBL/GenBank/DDBJ whole genome shotgun (WGS) entry which is preliminary data.</text>
</comment>
<dbReference type="Pfam" id="PF00356">
    <property type="entry name" value="LacI"/>
    <property type="match status" value="1"/>
</dbReference>
<keyword evidence="1" id="KW-0805">Transcription regulation</keyword>
<proteinExistence type="predicted"/>
<evidence type="ECO:0000313" key="6">
    <source>
        <dbReference type="Proteomes" id="UP000247811"/>
    </source>
</evidence>
<dbReference type="Pfam" id="PF13407">
    <property type="entry name" value="Peripla_BP_4"/>
    <property type="match status" value="1"/>
</dbReference>
<name>A0A318GVK0_9BURK</name>
<evidence type="ECO:0000256" key="2">
    <source>
        <dbReference type="ARBA" id="ARBA00023125"/>
    </source>
</evidence>
<dbReference type="InterPro" id="IPR000843">
    <property type="entry name" value="HTH_LacI"/>
</dbReference>
<dbReference type="CDD" id="cd06307">
    <property type="entry name" value="PBP1_sugar_binding"/>
    <property type="match status" value="1"/>
</dbReference>
<dbReference type="AlphaFoldDB" id="A0A318GVK0"/>
<accession>A0A318GVK0</accession>
<dbReference type="PANTHER" id="PTHR30146">
    <property type="entry name" value="LACI-RELATED TRANSCRIPTIONAL REPRESSOR"/>
    <property type="match status" value="1"/>
</dbReference>
<dbReference type="SMART" id="SM00354">
    <property type="entry name" value="HTH_LACI"/>
    <property type="match status" value="1"/>
</dbReference>
<dbReference type="PROSITE" id="PS50932">
    <property type="entry name" value="HTH_LACI_2"/>
    <property type="match status" value="1"/>
</dbReference>
<reference evidence="5 6" key="1">
    <citation type="submission" date="2018-05" db="EMBL/GenBank/DDBJ databases">
        <title>Genomic Encyclopedia of Type Strains, Phase IV (KMG-IV): sequencing the most valuable type-strain genomes for metagenomic binning, comparative biology and taxonomic classification.</title>
        <authorList>
            <person name="Goeker M."/>
        </authorList>
    </citation>
    <scope>NUCLEOTIDE SEQUENCE [LARGE SCALE GENOMIC DNA]</scope>
    <source>
        <strain evidence="5 6">DSM 566</strain>
    </source>
</reference>
<evidence type="ECO:0000313" key="5">
    <source>
        <dbReference type="EMBL" id="PXW93542.1"/>
    </source>
</evidence>
<dbReference type="RefSeq" id="WP_110402027.1">
    <property type="nucleotide sequence ID" value="NZ_QJJS01000019.1"/>
</dbReference>
<dbReference type="Gene3D" id="1.10.260.40">
    <property type="entry name" value="lambda repressor-like DNA-binding domains"/>
    <property type="match status" value="1"/>
</dbReference>
<keyword evidence="2" id="KW-0238">DNA-binding</keyword>
<dbReference type="InterPro" id="IPR025997">
    <property type="entry name" value="SBP_2_dom"/>
</dbReference>
<keyword evidence="6" id="KW-1185">Reference proteome</keyword>
<dbReference type="CDD" id="cd01392">
    <property type="entry name" value="HTH_LacI"/>
    <property type="match status" value="1"/>
</dbReference>
<dbReference type="SUPFAM" id="SSF47413">
    <property type="entry name" value="lambda repressor-like DNA-binding domains"/>
    <property type="match status" value="1"/>
</dbReference>
<evidence type="ECO:0000256" key="3">
    <source>
        <dbReference type="ARBA" id="ARBA00023163"/>
    </source>
</evidence>
<dbReference type="GO" id="GO:0000976">
    <property type="term" value="F:transcription cis-regulatory region binding"/>
    <property type="evidence" value="ECO:0007669"/>
    <property type="project" value="TreeGrafter"/>
</dbReference>
<evidence type="ECO:0000256" key="1">
    <source>
        <dbReference type="ARBA" id="ARBA00023015"/>
    </source>
</evidence>
<feature type="domain" description="HTH lacI-type" evidence="4">
    <location>
        <begin position="9"/>
        <end position="63"/>
    </location>
</feature>
<organism evidence="5 6">
    <name type="scientific">Sphaerotilus hippei</name>
    <dbReference type="NCBI Taxonomy" id="744406"/>
    <lineage>
        <taxon>Bacteria</taxon>
        <taxon>Pseudomonadati</taxon>
        <taxon>Pseudomonadota</taxon>
        <taxon>Betaproteobacteria</taxon>
        <taxon>Burkholderiales</taxon>
        <taxon>Sphaerotilaceae</taxon>
        <taxon>Sphaerotilus</taxon>
    </lineage>
</organism>
<dbReference type="InterPro" id="IPR010982">
    <property type="entry name" value="Lambda_DNA-bd_dom_sf"/>
</dbReference>
<sequence length="347" mass="37317">MKPPKPTEPTMADVAQAAGVGVATVDRVINRRAPVRAETARRVLEAAQALGFRRTGLIQRRLGEPTRPPVLGVLLQTERSPFYRELAEALRAAVRVLPEPPPELLIVHLGDLTPRSVAHHLAALGQRCDAVALVAAEHPQITQAVEAVSADGVPVFALVSDLSSPALAAYVGVDNRKMGRMAAWTMAHLSRGPGKVGLILGSHRYLCQEQCEIGFRSYLREHAPNFHLLETLVSLEDVQVAQTAVLELLHQHPDLVGIYIAGGGIEGVLEGLTAGLPPRLVTVCHDLTDVTRQALLDGHVSMVLSHPREGMARRLIELMGAAVRGPHPPQGRALPPLPFDIHTVANV</sequence>
<dbReference type="SUPFAM" id="SSF53822">
    <property type="entry name" value="Periplasmic binding protein-like I"/>
    <property type="match status" value="1"/>
</dbReference>
<dbReference type="GO" id="GO:0003700">
    <property type="term" value="F:DNA-binding transcription factor activity"/>
    <property type="evidence" value="ECO:0007669"/>
    <property type="project" value="TreeGrafter"/>
</dbReference>
<dbReference type="Gene3D" id="3.40.50.2300">
    <property type="match status" value="2"/>
</dbReference>
<dbReference type="OrthoDB" id="9805774at2"/>
<gene>
    <name evidence="5" type="ORF">C7444_11953</name>
</gene>
<keyword evidence="3" id="KW-0804">Transcription</keyword>
<dbReference type="Proteomes" id="UP000247811">
    <property type="component" value="Unassembled WGS sequence"/>
</dbReference>